<dbReference type="GeneID" id="115478908"/>
<evidence type="ECO:0000259" key="12">
    <source>
        <dbReference type="Pfam" id="PF23138"/>
    </source>
</evidence>
<evidence type="ECO:0000256" key="1">
    <source>
        <dbReference type="ARBA" id="ARBA00004114"/>
    </source>
</evidence>
<evidence type="ECO:0000256" key="5">
    <source>
        <dbReference type="ARBA" id="ARBA00022794"/>
    </source>
</evidence>
<dbReference type="GO" id="GO:0036064">
    <property type="term" value="C:ciliary basal body"/>
    <property type="evidence" value="ECO:0007669"/>
    <property type="project" value="InterPro"/>
</dbReference>
<keyword evidence="9" id="KW-0175">Coiled coil</keyword>
<dbReference type="Pfam" id="PF21050">
    <property type="entry name" value="ARMC9_ARM"/>
    <property type="match status" value="1"/>
</dbReference>
<dbReference type="InParanoid" id="A0A6P7ZAI5"/>
<dbReference type="SUPFAM" id="SSF48371">
    <property type="entry name" value="ARM repeat"/>
    <property type="match status" value="1"/>
</dbReference>
<dbReference type="KEGG" id="muo:115478908"/>
<comment type="function">
    <text evidence="8">Involved in ciliogenesis. It is required for appropriate acetylation and polyglutamylation of ciliary microtubules, and regulation of cilium length. Acts as a positive regulator of hedgehog (Hh)signaling.</text>
</comment>
<dbReference type="PANTHER" id="PTHR14881:SF4">
    <property type="entry name" value="LISH DOMAIN-CONTAINING PROTEIN ARMC9"/>
    <property type="match status" value="1"/>
</dbReference>
<dbReference type="InterPro" id="IPR040369">
    <property type="entry name" value="ARMC9"/>
</dbReference>
<protein>
    <recommendedName>
        <fullName evidence="3">LisH domain-containing protein ARMC9</fullName>
    </recommendedName>
</protein>
<feature type="region of interest" description="Disordered" evidence="10">
    <location>
        <begin position="574"/>
        <end position="599"/>
    </location>
</feature>
<dbReference type="GO" id="GO:0005814">
    <property type="term" value="C:centriole"/>
    <property type="evidence" value="ECO:0007669"/>
    <property type="project" value="UniProtKB-SubCell"/>
</dbReference>
<dbReference type="Pfam" id="PF23138">
    <property type="entry name" value="CTLH_Armc9"/>
    <property type="match status" value="1"/>
</dbReference>
<evidence type="ECO:0000256" key="4">
    <source>
        <dbReference type="ARBA" id="ARBA00022490"/>
    </source>
</evidence>
<feature type="domain" description="ARMC9 CTLH-like" evidence="12">
    <location>
        <begin position="58"/>
        <end position="188"/>
    </location>
</feature>
<name>A0A6P7ZAI5_9AMPH</name>
<dbReference type="InterPro" id="IPR006594">
    <property type="entry name" value="LisH"/>
</dbReference>
<dbReference type="InterPro" id="IPR048959">
    <property type="entry name" value="ARMC9_ARM_dom"/>
</dbReference>
<organism evidence="13 14">
    <name type="scientific">Microcaecilia unicolor</name>
    <dbReference type="NCBI Taxonomy" id="1415580"/>
    <lineage>
        <taxon>Eukaryota</taxon>
        <taxon>Metazoa</taxon>
        <taxon>Chordata</taxon>
        <taxon>Craniata</taxon>
        <taxon>Vertebrata</taxon>
        <taxon>Euteleostomi</taxon>
        <taxon>Amphibia</taxon>
        <taxon>Gymnophiona</taxon>
        <taxon>Siphonopidae</taxon>
        <taxon>Microcaecilia</taxon>
    </lineage>
</organism>
<sequence>MGDLLACEAELLGLLTEYLSFAEFEETLKCFAKECKLKGKPLPKTAGTSLRDSKTLMVQKDLLMAFEAGDRKVFFELWEEHVSPGVRDNESVAQKLEFYLNIHFAVFPWKHSVGKLDKVDFDDRISHFKTYLETSGAALSQTTEFLPFYALPFVPNPTVHPSFKELFQDSWTPELKTRLEKFLSVMLKASSTPRLFTLYKDSRQSSKELVQHLQQQLVEAERKAMTYMKRFNKIQADYHNLISVTAELVDSLEATVNGKMITPEYLQNICVHLFSNQMRQSLAHSIDFTRPGTASSMLRASIAPLKCQEVPLLPSLDYEKLKKSLILGTDRLKVLLLQALRWRLTRSQPGEQRETVLQAYISNDLLNCHCNEQKNVLNLLHSKSEVVRQYTARLINAFASLAEGRIYLSQNPRLLRTLEEALKAEEKDSITRENVLGALQKLSLRRALQSDMIRAGIIFWLVDVLEDTDCLSDYTVEYSVALLMNLCLRSAGKKVCTKHARHVLKVLADLLGHENHEIRPYVNGTLYSILAVSSIREEAKAMGLEEILRCFITEGNLDMKRQIQFIIKQLNSEERSNECPESGDEEEEDDEEEDQDAMEPDLDKAEMLQPQMGELSGEKLLTTEYLGIMTHTQKLKKRILPGLRQSIDEPFRDLSHPAITGLPVQCQKMTSTLLMQQFLSEAAQCSPSTDPDHPHAVATGPERRSTLSPLHQLKRRHQGSSHLFLEQISNHQPLALCPLGS</sequence>
<feature type="coiled-coil region" evidence="9">
    <location>
        <begin position="203"/>
        <end position="230"/>
    </location>
</feature>
<evidence type="ECO:0000256" key="2">
    <source>
        <dbReference type="ARBA" id="ARBA00004120"/>
    </source>
</evidence>
<dbReference type="FunFam" id="1.25.10.10:FF:000124">
    <property type="entry name" value="lisH domain-containing protein ARMC9 isoform X1"/>
    <property type="match status" value="1"/>
</dbReference>
<evidence type="ECO:0000256" key="9">
    <source>
        <dbReference type="SAM" id="Coils"/>
    </source>
</evidence>
<dbReference type="RefSeq" id="XP_030072415.1">
    <property type="nucleotide sequence ID" value="XM_030216555.1"/>
</dbReference>
<evidence type="ECO:0000256" key="7">
    <source>
        <dbReference type="ARBA" id="ARBA00023273"/>
    </source>
</evidence>
<evidence type="ECO:0000256" key="6">
    <source>
        <dbReference type="ARBA" id="ARBA00023212"/>
    </source>
</evidence>
<keyword evidence="13" id="KW-1185">Reference proteome</keyword>
<dbReference type="PANTHER" id="PTHR14881">
    <property type="entry name" value="LISH DOMAIN-CONTAINING PROTEIN ARMC9"/>
    <property type="match status" value="1"/>
</dbReference>
<dbReference type="GO" id="GO:0060271">
    <property type="term" value="P:cilium assembly"/>
    <property type="evidence" value="ECO:0007669"/>
    <property type="project" value="InterPro"/>
</dbReference>
<dbReference type="InterPro" id="IPR048957">
    <property type="entry name" value="ARMC9_LisH"/>
</dbReference>
<gene>
    <name evidence="14" type="primary">ARMC9</name>
</gene>
<evidence type="ECO:0000259" key="11">
    <source>
        <dbReference type="Pfam" id="PF21050"/>
    </source>
</evidence>
<dbReference type="AlphaFoldDB" id="A0A6P7ZAI5"/>
<evidence type="ECO:0000313" key="14">
    <source>
        <dbReference type="RefSeq" id="XP_030072415.1"/>
    </source>
</evidence>
<dbReference type="InterPro" id="IPR016024">
    <property type="entry name" value="ARM-type_fold"/>
</dbReference>
<dbReference type="InterPro" id="IPR011989">
    <property type="entry name" value="ARM-like"/>
</dbReference>
<dbReference type="PROSITE" id="PS50896">
    <property type="entry name" value="LISH"/>
    <property type="match status" value="1"/>
</dbReference>
<reference evidence="14" key="1">
    <citation type="submission" date="2025-08" db="UniProtKB">
        <authorList>
            <consortium name="RefSeq"/>
        </authorList>
    </citation>
    <scope>IDENTIFICATION</scope>
</reference>
<evidence type="ECO:0000256" key="10">
    <source>
        <dbReference type="SAM" id="MobiDB-lite"/>
    </source>
</evidence>
<feature type="compositionally biased region" description="Basic and acidic residues" evidence="10">
    <location>
        <begin position="690"/>
        <end position="705"/>
    </location>
</feature>
<dbReference type="GO" id="GO:0097542">
    <property type="term" value="C:ciliary tip"/>
    <property type="evidence" value="ECO:0007669"/>
    <property type="project" value="TreeGrafter"/>
</dbReference>
<proteinExistence type="predicted"/>
<evidence type="ECO:0000256" key="8">
    <source>
        <dbReference type="ARBA" id="ARBA00054752"/>
    </source>
</evidence>
<feature type="region of interest" description="Disordered" evidence="10">
    <location>
        <begin position="684"/>
        <end position="706"/>
    </location>
</feature>
<keyword evidence="7" id="KW-0966">Cell projection</keyword>
<dbReference type="Gene3D" id="1.25.10.10">
    <property type="entry name" value="Leucine-rich Repeat Variant"/>
    <property type="match status" value="1"/>
</dbReference>
<feature type="compositionally biased region" description="Acidic residues" evidence="10">
    <location>
        <begin position="581"/>
        <end position="599"/>
    </location>
</feature>
<dbReference type="Pfam" id="PF21051">
    <property type="entry name" value="ARMC9_LisH"/>
    <property type="match status" value="1"/>
</dbReference>
<dbReference type="CTD" id="80210"/>
<keyword evidence="5" id="KW-0970">Cilium biogenesis/degradation</keyword>
<dbReference type="FunCoup" id="A0A6P7ZAI5">
    <property type="interactions" value="253"/>
</dbReference>
<feature type="domain" description="LisH" evidence="11">
    <location>
        <begin position="452"/>
        <end position="571"/>
    </location>
</feature>
<comment type="subcellular location">
    <subcellularLocation>
        <location evidence="2">Cytoplasm</location>
        <location evidence="2">Cytoskeleton</location>
        <location evidence="2">Cilium basal body</location>
    </subcellularLocation>
    <subcellularLocation>
        <location evidence="1">Cytoplasm</location>
        <location evidence="1">Cytoskeleton</location>
        <location evidence="1">Microtubule organizing center</location>
        <location evidence="1">Centrosome</location>
        <location evidence="1">Centriole</location>
    </subcellularLocation>
</comment>
<keyword evidence="4" id="KW-0963">Cytoplasm</keyword>
<dbReference type="Proteomes" id="UP000515156">
    <property type="component" value="Chromosome 10"/>
</dbReference>
<keyword evidence="6" id="KW-0206">Cytoskeleton</keyword>
<evidence type="ECO:0000256" key="3">
    <source>
        <dbReference type="ARBA" id="ARBA00021146"/>
    </source>
</evidence>
<evidence type="ECO:0000313" key="13">
    <source>
        <dbReference type="Proteomes" id="UP000515156"/>
    </source>
</evidence>
<accession>A0A6P7ZAI5</accession>
<dbReference type="InterPro" id="IPR056327">
    <property type="entry name" value="ARMC9_CTLH-like_dom"/>
</dbReference>
<dbReference type="OrthoDB" id="538223at2759"/>